<dbReference type="SUPFAM" id="SSF53271">
    <property type="entry name" value="PRTase-like"/>
    <property type="match status" value="1"/>
</dbReference>
<evidence type="ECO:0000259" key="1">
    <source>
        <dbReference type="Pfam" id="PF00156"/>
    </source>
</evidence>
<dbReference type="GO" id="GO:0016757">
    <property type="term" value="F:glycosyltransferase activity"/>
    <property type="evidence" value="ECO:0007669"/>
    <property type="project" value="UniProtKB-KW"/>
</dbReference>
<keyword evidence="3" id="KW-1185">Reference proteome</keyword>
<comment type="caution">
    <text evidence="2">The sequence shown here is derived from an EMBL/GenBank/DDBJ whole genome shotgun (WGS) entry which is preliminary data.</text>
</comment>
<evidence type="ECO:0000313" key="2">
    <source>
        <dbReference type="EMBL" id="MFB9213370.1"/>
    </source>
</evidence>
<dbReference type="InterPro" id="IPR000836">
    <property type="entry name" value="PRTase_dom"/>
</dbReference>
<dbReference type="Gene3D" id="3.40.50.2020">
    <property type="match status" value="1"/>
</dbReference>
<dbReference type="InterPro" id="IPR029057">
    <property type="entry name" value="PRTase-like"/>
</dbReference>
<keyword evidence="2" id="KW-0808">Transferase</keyword>
<organism evidence="2 3">
    <name type="scientific">Echinicola jeungdonensis</name>
    <dbReference type="NCBI Taxonomy" id="709343"/>
    <lineage>
        <taxon>Bacteria</taxon>
        <taxon>Pseudomonadati</taxon>
        <taxon>Bacteroidota</taxon>
        <taxon>Cytophagia</taxon>
        <taxon>Cytophagales</taxon>
        <taxon>Cyclobacteriaceae</taxon>
        <taxon>Echinicola</taxon>
    </lineage>
</organism>
<evidence type="ECO:0000313" key="3">
    <source>
        <dbReference type="Proteomes" id="UP001589654"/>
    </source>
</evidence>
<dbReference type="RefSeq" id="WP_290249104.1">
    <property type="nucleotide sequence ID" value="NZ_JAUFQT010000002.1"/>
</dbReference>
<dbReference type="Gene3D" id="3.30.1310.20">
    <property type="entry name" value="PRTase-like"/>
    <property type="match status" value="1"/>
</dbReference>
<name>A0ABV5JB09_9BACT</name>
<gene>
    <name evidence="2" type="ORF">ACFFUR_16260</name>
</gene>
<dbReference type="Proteomes" id="UP001589654">
    <property type="component" value="Unassembled WGS sequence"/>
</dbReference>
<protein>
    <submittedName>
        <fullName evidence="2">Phosphoribosyltransferase</fullName>
    </submittedName>
</protein>
<reference evidence="2 3" key="1">
    <citation type="submission" date="2024-09" db="EMBL/GenBank/DDBJ databases">
        <authorList>
            <person name="Sun Q."/>
            <person name="Mori K."/>
        </authorList>
    </citation>
    <scope>NUCLEOTIDE SEQUENCE [LARGE SCALE GENOMIC DNA]</scope>
    <source>
        <strain evidence="2 3">CECT 7682</strain>
    </source>
</reference>
<feature type="domain" description="Phosphoribosyltransferase" evidence="1">
    <location>
        <begin position="13"/>
        <end position="162"/>
    </location>
</feature>
<accession>A0ABV5JB09</accession>
<proteinExistence type="predicted"/>
<dbReference type="CDD" id="cd06223">
    <property type="entry name" value="PRTases_typeI"/>
    <property type="match status" value="1"/>
</dbReference>
<sequence length="212" mass="23666">MYKDREEAGVILARELFKYKDSNAIVVGIPRGGVPVAYELAKALHLPLEIILTKKLGYPGNKEYAIGAVGLKDLYLTTQSHIPEEYIQEEIKDLRDRLQEMDKKFNGNRNPLSLKGKTVLLIDDGIATGITLHGTIQVLKHQKPARIILAVPVAPQDSLDQLASSVDEIICPLIPKSLYAVGQFYYNFYQVSDDEVLELLQEAEKAGFQNKS</sequence>
<dbReference type="Pfam" id="PF00156">
    <property type="entry name" value="Pribosyltran"/>
    <property type="match status" value="1"/>
</dbReference>
<keyword evidence="2" id="KW-0328">Glycosyltransferase</keyword>
<dbReference type="EMBL" id="JBHMEW010000068">
    <property type="protein sequence ID" value="MFB9213370.1"/>
    <property type="molecule type" value="Genomic_DNA"/>
</dbReference>